<organism evidence="1 2">
    <name type="scientific">Saccharobesus litoralis</name>
    <dbReference type="NCBI Taxonomy" id="2172099"/>
    <lineage>
        <taxon>Bacteria</taxon>
        <taxon>Pseudomonadati</taxon>
        <taxon>Pseudomonadota</taxon>
        <taxon>Gammaproteobacteria</taxon>
        <taxon>Alteromonadales</taxon>
        <taxon>Alteromonadaceae</taxon>
        <taxon>Saccharobesus</taxon>
    </lineage>
</organism>
<keyword evidence="1" id="KW-0808">Transferase</keyword>
<dbReference type="InterPro" id="IPR040632">
    <property type="entry name" value="Sulfotransfer_4"/>
</dbReference>
<dbReference type="EMBL" id="CP026604">
    <property type="protein sequence ID" value="AWB68886.1"/>
    <property type="molecule type" value="Genomic_DNA"/>
</dbReference>
<evidence type="ECO:0000313" key="2">
    <source>
        <dbReference type="Proteomes" id="UP000244441"/>
    </source>
</evidence>
<dbReference type="KEGG" id="cate:C2869_02370"/>
<sequence>MKFFIIGLPRTATTSVCVAALELGYKTAHTAYTQQALEQASVIADTPVFGQYPLLDQAFSNSRFIYLQRKLESWLPSIQQLLIRMHDNVINNRGGFNPHIKQNFKQVFSPFTLANIQNEDFLATCYTKHQQAVKSYFSARPNDLLTIDVTEKDSYQAFCQFILAKPTKDQLIQGFKPINMAGKVTAWNQIKHPLKIASTDQGKCTLPFPLAIDNRNIV</sequence>
<dbReference type="OrthoDB" id="7855297at2"/>
<dbReference type="GO" id="GO:0016740">
    <property type="term" value="F:transferase activity"/>
    <property type="evidence" value="ECO:0007669"/>
    <property type="project" value="UniProtKB-KW"/>
</dbReference>
<dbReference type="Gene3D" id="3.40.50.300">
    <property type="entry name" value="P-loop containing nucleotide triphosphate hydrolases"/>
    <property type="match status" value="1"/>
</dbReference>
<reference evidence="1 2" key="1">
    <citation type="submission" date="2018-01" db="EMBL/GenBank/DDBJ databases">
        <title>Genome sequence of a Cantenovulum-like bacteria.</title>
        <authorList>
            <person name="Tan W.R."/>
            <person name="Lau N.-S."/>
            <person name="Go F."/>
            <person name="Amirul A.-A.A."/>
        </authorList>
    </citation>
    <scope>NUCLEOTIDE SEQUENCE [LARGE SCALE GENOMIC DNA]</scope>
    <source>
        <strain evidence="1 2">CCB-QB4</strain>
    </source>
</reference>
<gene>
    <name evidence="1" type="ORF">C2869_02370</name>
</gene>
<evidence type="ECO:0000313" key="1">
    <source>
        <dbReference type="EMBL" id="AWB68886.1"/>
    </source>
</evidence>
<proteinExistence type="predicted"/>
<dbReference type="AlphaFoldDB" id="A0A2S0VXD5"/>
<name>A0A2S0VXD5_9ALTE</name>
<dbReference type="RefSeq" id="WP_108604929.1">
    <property type="nucleotide sequence ID" value="NZ_CP026604.1"/>
</dbReference>
<dbReference type="PANTHER" id="PTHR36978">
    <property type="entry name" value="P-LOOP CONTAINING NUCLEOTIDE TRIPHOSPHATE HYDROLASE"/>
    <property type="match status" value="1"/>
</dbReference>
<dbReference type="Proteomes" id="UP000244441">
    <property type="component" value="Chromosome"/>
</dbReference>
<dbReference type="PANTHER" id="PTHR36978:SF4">
    <property type="entry name" value="P-LOOP CONTAINING NUCLEOSIDE TRIPHOSPHATE HYDROLASE PROTEIN"/>
    <property type="match status" value="1"/>
</dbReference>
<dbReference type="Pfam" id="PF17784">
    <property type="entry name" value="Sulfotransfer_4"/>
    <property type="match status" value="1"/>
</dbReference>
<accession>A0A2S0VXD5</accession>
<dbReference type="InterPro" id="IPR027417">
    <property type="entry name" value="P-loop_NTPase"/>
</dbReference>
<dbReference type="SUPFAM" id="SSF52540">
    <property type="entry name" value="P-loop containing nucleoside triphosphate hydrolases"/>
    <property type="match status" value="1"/>
</dbReference>
<keyword evidence="2" id="KW-1185">Reference proteome</keyword>
<protein>
    <submittedName>
        <fullName evidence="1">Sulfotransferase family protein</fullName>
    </submittedName>
</protein>